<dbReference type="GO" id="GO:0004222">
    <property type="term" value="F:metalloendopeptidase activity"/>
    <property type="evidence" value="ECO:0007669"/>
    <property type="project" value="InterPro"/>
</dbReference>
<dbReference type="Gene3D" id="1.20.58.760">
    <property type="entry name" value="Peptidase M41"/>
    <property type="match status" value="1"/>
</dbReference>
<feature type="transmembrane region" description="Helical" evidence="1">
    <location>
        <begin position="96"/>
        <end position="118"/>
    </location>
</feature>
<feature type="transmembrane region" description="Helical" evidence="1">
    <location>
        <begin position="64"/>
        <end position="84"/>
    </location>
</feature>
<dbReference type="GO" id="GO:0005524">
    <property type="term" value="F:ATP binding"/>
    <property type="evidence" value="ECO:0007669"/>
    <property type="project" value="InterPro"/>
</dbReference>
<keyword evidence="2" id="KW-0614">Plasmid</keyword>
<proteinExistence type="predicted"/>
<reference evidence="3" key="1">
    <citation type="journal article" date="2010" name="PLoS ONE">
        <title>The complete genome sequence of Cupriavidus metallidurans strain CH34, a master survivalist in harsh and anthropogenic environments.</title>
        <authorList>
            <person name="Janssen P.J."/>
            <person name="Van Houdt R."/>
            <person name="Moors H."/>
            <person name="Monsieurs P."/>
            <person name="Morin N."/>
            <person name="Michaux A."/>
            <person name="Benotmane M.A."/>
            <person name="Leys N."/>
            <person name="Vallaeys T."/>
            <person name="Lapidus A."/>
            <person name="Monchy S."/>
            <person name="Medigue C."/>
            <person name="Taghavi S."/>
            <person name="McCorkle S."/>
            <person name="Dunn J."/>
            <person name="van der Lelie D."/>
            <person name="Mergeay M."/>
        </authorList>
    </citation>
    <scope>NUCLEOTIDE SEQUENCE [LARGE SCALE GENOMIC DNA]</scope>
    <source>
        <strain evidence="3">ATCC 43123 / DSM 2839 / NBRC 102507 / CH34</strain>
    </source>
</reference>
<feature type="transmembrane region" description="Helical" evidence="1">
    <location>
        <begin position="130"/>
        <end position="148"/>
    </location>
</feature>
<name>Q1LAC4_CUPMC</name>
<dbReference type="HOGENOM" id="CLU_694205_0_0_4"/>
<keyword evidence="2" id="KW-0645">Protease</keyword>
<dbReference type="AlphaFoldDB" id="Q1LAC4"/>
<keyword evidence="2" id="KW-0482">Metalloprotease</keyword>
<geneLocation type="plasmid" evidence="2 3">
    <name>pMOL30</name>
</geneLocation>
<keyword evidence="1" id="KW-0472">Membrane</keyword>
<dbReference type="GO" id="GO:0004176">
    <property type="term" value="F:ATP-dependent peptidase activity"/>
    <property type="evidence" value="ECO:0007669"/>
    <property type="project" value="InterPro"/>
</dbReference>
<accession>Q1LAC4</accession>
<keyword evidence="1" id="KW-1133">Transmembrane helix</keyword>
<keyword evidence="2" id="KW-0378">Hydrolase</keyword>
<feature type="transmembrane region" description="Helical" evidence="1">
    <location>
        <begin position="160"/>
        <end position="184"/>
    </location>
</feature>
<gene>
    <name evidence="2" type="ordered locus">Rmet_6043</name>
</gene>
<dbReference type="Proteomes" id="UP000002429">
    <property type="component" value="Plasmid pMOL30"/>
</dbReference>
<organism evidence="2 3">
    <name type="scientific">Cupriavidus metallidurans (strain ATCC 43123 / DSM 2839 / NBRC 102507 / CH34)</name>
    <name type="common">Ralstonia metallidurans</name>
    <dbReference type="NCBI Taxonomy" id="266264"/>
    <lineage>
        <taxon>Bacteria</taxon>
        <taxon>Pseudomonadati</taxon>
        <taxon>Pseudomonadota</taxon>
        <taxon>Betaproteobacteria</taxon>
        <taxon>Burkholderiales</taxon>
        <taxon>Burkholderiaceae</taxon>
        <taxon>Cupriavidus</taxon>
    </lineage>
</organism>
<dbReference type="KEGG" id="rme:Rmet_6043"/>
<dbReference type="GO" id="GO:0006508">
    <property type="term" value="P:proteolysis"/>
    <property type="evidence" value="ECO:0007669"/>
    <property type="project" value="InterPro"/>
</dbReference>
<evidence type="ECO:0000313" key="2">
    <source>
        <dbReference type="EMBL" id="ABF12902.1"/>
    </source>
</evidence>
<keyword evidence="1" id="KW-0812">Transmembrane</keyword>
<dbReference type="InterPro" id="IPR037219">
    <property type="entry name" value="Peptidase_M41-like"/>
</dbReference>
<evidence type="ECO:0000313" key="3">
    <source>
        <dbReference type="Proteomes" id="UP000002429"/>
    </source>
</evidence>
<dbReference type="EMBL" id="CP000354">
    <property type="protein sequence ID" value="ABF12902.1"/>
    <property type="molecule type" value="Genomic_DNA"/>
</dbReference>
<protein>
    <submittedName>
        <fullName evidence="2">Metalloprotease</fullName>
    </submittedName>
</protein>
<dbReference type="SUPFAM" id="SSF140990">
    <property type="entry name" value="FtsH protease domain-like"/>
    <property type="match status" value="1"/>
</dbReference>
<evidence type="ECO:0000256" key="1">
    <source>
        <dbReference type="SAM" id="Phobius"/>
    </source>
</evidence>
<sequence length="408" mass="44919">MDFAERAARGEEGARTGARMRRHSLTLTLAKILFKDGPVKFFQLVYILGRSKLRRTYDSHTRRFLQAGHAALLAAGVIVLWLAVRDPSLIDARSTAGRIFCGAIGMAFTLSGATWFLMPAFQRATLLGEVTAGTLYGMLLAGVTWLGWERAAALYQANPVALVAGVLVVAALVLAFAHPLSLFLRFRLLRLRTNHYAFETPYHQMLASRPARGQYRGVAIHEAGHALMYSLGDRVPEDAIAYIDFDTISPNLGQVSLPTLKEGDISMAMLEWKMHTYLAGMVAEVLRAGTHGMGVSGDLEGWSELVGPYLLLRTDVVYFANPSTELEIESNKREVAALKKHMLAVLTRFMRANWHVVERIADCLEEVDCLDHQQLAGLISGVVRTGGLPTPVWPDHMDGTPLRQIPGA</sequence>
<keyword evidence="3" id="KW-1185">Reference proteome</keyword>